<dbReference type="NCBIfam" id="NF045925">
    <property type="entry name" value="3-sucCA_synth"/>
    <property type="match status" value="1"/>
</dbReference>
<evidence type="ECO:0000259" key="2">
    <source>
        <dbReference type="Pfam" id="PF00144"/>
    </source>
</evidence>
<feature type="domain" description="Beta-lactamase-related" evidence="2">
    <location>
        <begin position="59"/>
        <end position="310"/>
    </location>
</feature>
<dbReference type="SUPFAM" id="SSF56601">
    <property type="entry name" value="beta-lactamase/transpeptidase-like"/>
    <property type="match status" value="1"/>
</dbReference>
<dbReference type="RefSeq" id="WP_117724640.1">
    <property type="nucleotide sequence ID" value="NZ_QSUL01000009.1"/>
</dbReference>
<dbReference type="InterPro" id="IPR050789">
    <property type="entry name" value="Diverse_Enzym_Activities"/>
</dbReference>
<organism evidence="3 4">
    <name type="scientific">Bacteroides oleiciplenus</name>
    <dbReference type="NCBI Taxonomy" id="626931"/>
    <lineage>
        <taxon>Bacteria</taxon>
        <taxon>Pseudomonadati</taxon>
        <taxon>Bacteroidota</taxon>
        <taxon>Bacteroidia</taxon>
        <taxon>Bacteroidales</taxon>
        <taxon>Bacteroidaceae</taxon>
        <taxon>Bacteroides</taxon>
    </lineage>
</organism>
<dbReference type="Proteomes" id="UP000260983">
    <property type="component" value="Unassembled WGS sequence"/>
</dbReference>
<feature type="signal peptide" evidence="1">
    <location>
        <begin position="1"/>
        <end position="22"/>
    </location>
</feature>
<evidence type="ECO:0000313" key="3">
    <source>
        <dbReference type="EMBL" id="RGN34264.1"/>
    </source>
</evidence>
<dbReference type="Gene3D" id="3.40.710.10">
    <property type="entry name" value="DD-peptidase/beta-lactamase superfamily"/>
    <property type="match status" value="1"/>
</dbReference>
<dbReference type="InterPro" id="IPR001466">
    <property type="entry name" value="Beta-lactam-related"/>
</dbReference>
<dbReference type="Pfam" id="PF00144">
    <property type="entry name" value="Beta-lactamase"/>
    <property type="match status" value="1"/>
</dbReference>
<dbReference type="AlphaFoldDB" id="A0A3E5B9M8"/>
<comment type="caution">
    <text evidence="3">The sequence shown here is derived from an EMBL/GenBank/DDBJ whole genome shotgun (WGS) entry which is preliminary data.</text>
</comment>
<dbReference type="PANTHER" id="PTHR43283">
    <property type="entry name" value="BETA-LACTAMASE-RELATED"/>
    <property type="match status" value="1"/>
</dbReference>
<name>A0A3E5B9M8_9BACE</name>
<proteinExistence type="predicted"/>
<dbReference type="PANTHER" id="PTHR43283:SF7">
    <property type="entry name" value="BETA-LACTAMASE-RELATED DOMAIN-CONTAINING PROTEIN"/>
    <property type="match status" value="1"/>
</dbReference>
<accession>A0A3E5B9M8</accession>
<gene>
    <name evidence="3" type="ORF">DXB65_14330</name>
</gene>
<keyword evidence="1" id="KW-0732">Signal</keyword>
<evidence type="ECO:0000256" key="1">
    <source>
        <dbReference type="SAM" id="SignalP"/>
    </source>
</evidence>
<reference evidence="3 4" key="1">
    <citation type="submission" date="2018-08" db="EMBL/GenBank/DDBJ databases">
        <title>A genome reference for cultivated species of the human gut microbiota.</title>
        <authorList>
            <person name="Zou Y."/>
            <person name="Xue W."/>
            <person name="Luo G."/>
        </authorList>
    </citation>
    <scope>NUCLEOTIDE SEQUENCE [LARGE SCALE GENOMIC DNA]</scope>
    <source>
        <strain evidence="3 4">OM05-15BH</strain>
    </source>
</reference>
<protein>
    <submittedName>
        <fullName evidence="3">Class C beta-lactamase-related serine hydrolase</fullName>
    </submittedName>
</protein>
<dbReference type="EMBL" id="QSUL01000009">
    <property type="protein sequence ID" value="RGN34264.1"/>
    <property type="molecule type" value="Genomic_DNA"/>
</dbReference>
<feature type="chain" id="PRO_5017702521" evidence="1">
    <location>
        <begin position="23"/>
        <end position="503"/>
    </location>
</feature>
<dbReference type="GO" id="GO:0016787">
    <property type="term" value="F:hydrolase activity"/>
    <property type="evidence" value="ECO:0007669"/>
    <property type="project" value="UniProtKB-KW"/>
</dbReference>
<keyword evidence="3" id="KW-0378">Hydrolase</keyword>
<evidence type="ECO:0000313" key="4">
    <source>
        <dbReference type="Proteomes" id="UP000260983"/>
    </source>
</evidence>
<dbReference type="InterPro" id="IPR012338">
    <property type="entry name" value="Beta-lactam/transpept-like"/>
</dbReference>
<sequence length="503" mass="56311">MKNKLTLFFFTLSLLTSVTVSAQIGELERSTPEAEGVPSGAVMALMDSLIGLPQTDIHSVMVLRHGKVIAEIYPEPFAPEYRHTVFSCSKTFVGAAVGLAISENRLRLTDRVASFFPDQLPDSISANLAGMTVRNLLNMTSGIAPDWNMRNVRTDWIRGYLEKTVKAPGEHFDYDSMSSYILSAIVQKVTGMKVLDYLRMKIFESMHITDISWEVSPEGINTGGWGVYVQSESLAKFAQLLLNRGVWNGKQLLPAWWVDQMMAKQSDTGSFGYGYGYHMWLCEYPGAVRIDGALGQYALIVPDKDMVIVITECTLIDGATQRRLVWNRLLPAVTGDRPLTLGKDYKRLQKKQSAYCLPVVQGKANSSLAREYAGKNIVLGPNKFGWQSLTFQFKQKEVIMTVMETSGAQYDLLFGYKQWKKTSIDAYPPYSVDAKGRFNGIEGPFYVAGSYAWPSSSTLELKAHYVNWITALNLTFRFEGEQVQLTVKENYSSEAKIIEGRVL</sequence>